<organism evidence="1">
    <name type="scientific">marine sediment metagenome</name>
    <dbReference type="NCBI Taxonomy" id="412755"/>
    <lineage>
        <taxon>unclassified sequences</taxon>
        <taxon>metagenomes</taxon>
        <taxon>ecological metagenomes</taxon>
    </lineage>
</organism>
<accession>A0A0F9CQL0</accession>
<dbReference type="InterPro" id="IPR029063">
    <property type="entry name" value="SAM-dependent_MTases_sf"/>
</dbReference>
<dbReference type="EMBL" id="LAZR01032162">
    <property type="protein sequence ID" value="KKL51673.1"/>
    <property type="molecule type" value="Genomic_DNA"/>
</dbReference>
<comment type="caution">
    <text evidence="1">The sequence shown here is derived from an EMBL/GenBank/DDBJ whole genome shotgun (WGS) entry which is preliminary data.</text>
</comment>
<gene>
    <name evidence="1" type="ORF">LCGC14_2293090</name>
</gene>
<reference evidence="1" key="1">
    <citation type="journal article" date="2015" name="Nature">
        <title>Complex archaea that bridge the gap between prokaryotes and eukaryotes.</title>
        <authorList>
            <person name="Spang A."/>
            <person name="Saw J.H."/>
            <person name="Jorgensen S.L."/>
            <person name="Zaremba-Niedzwiedzka K."/>
            <person name="Martijn J."/>
            <person name="Lind A.E."/>
            <person name="van Eijk R."/>
            <person name="Schleper C."/>
            <person name="Guy L."/>
            <person name="Ettema T.J."/>
        </authorList>
    </citation>
    <scope>NUCLEOTIDE SEQUENCE</scope>
</reference>
<dbReference type="SUPFAM" id="SSF53335">
    <property type="entry name" value="S-adenosyl-L-methionine-dependent methyltransferases"/>
    <property type="match status" value="1"/>
</dbReference>
<evidence type="ECO:0008006" key="2">
    <source>
        <dbReference type="Google" id="ProtNLM"/>
    </source>
</evidence>
<name>A0A0F9CQL0_9ZZZZ</name>
<feature type="non-terminal residue" evidence="1">
    <location>
        <position position="102"/>
    </location>
</feature>
<dbReference type="AlphaFoldDB" id="A0A0F9CQL0"/>
<sequence length="102" mass="11568">MEVEVEAGGDTEPETLHFLYSLLHYMQPKVIVEAGTCRGDFTILARNACPSADIYTADIFRHKWVDNINDRAAFFHGDFEKMLKETFVGHEIDFAFIDSGPP</sequence>
<evidence type="ECO:0000313" key="1">
    <source>
        <dbReference type="EMBL" id="KKL51673.1"/>
    </source>
</evidence>
<protein>
    <recommendedName>
        <fullName evidence="2">Methyltransferase domain-containing protein</fullName>
    </recommendedName>
</protein>
<proteinExistence type="predicted"/>
<dbReference type="Gene3D" id="3.40.50.150">
    <property type="entry name" value="Vaccinia Virus protein VP39"/>
    <property type="match status" value="1"/>
</dbReference>